<evidence type="ECO:0000313" key="13">
    <source>
        <dbReference type="Proteomes" id="UP001176961"/>
    </source>
</evidence>
<dbReference type="Gene3D" id="3.30.470.10">
    <property type="match status" value="1"/>
</dbReference>
<keyword evidence="6 10" id="KW-0663">Pyridoxal phosphate</keyword>
<evidence type="ECO:0000256" key="1">
    <source>
        <dbReference type="ARBA" id="ARBA00001933"/>
    </source>
</evidence>
<comment type="similarity">
    <text evidence="2 9">Belongs to the class-IV pyridoxal-phosphate-dependent aminotransferase family.</text>
</comment>
<dbReference type="EMBL" id="CATQJL010000316">
    <property type="protein sequence ID" value="CAJ0608391.1"/>
    <property type="molecule type" value="Genomic_DNA"/>
</dbReference>
<dbReference type="InterPro" id="IPR033939">
    <property type="entry name" value="BCAT_family"/>
</dbReference>
<dbReference type="PROSITE" id="PS00770">
    <property type="entry name" value="AA_TRANSFER_CLASS_4"/>
    <property type="match status" value="1"/>
</dbReference>
<dbReference type="AlphaFoldDB" id="A0AA36MDJ8"/>
<dbReference type="PANTHER" id="PTHR11825">
    <property type="entry name" value="SUBGROUP IIII AMINOTRANSFERASE"/>
    <property type="match status" value="1"/>
</dbReference>
<dbReference type="InterPro" id="IPR036038">
    <property type="entry name" value="Aminotransferase-like"/>
</dbReference>
<gene>
    <name evidence="12" type="ORF">CYNAS_LOCUS20374</name>
</gene>
<dbReference type="InterPro" id="IPR043132">
    <property type="entry name" value="BCAT-like_C"/>
</dbReference>
<dbReference type="NCBIfam" id="TIGR01123">
    <property type="entry name" value="ilvE_II"/>
    <property type="match status" value="1"/>
</dbReference>
<dbReference type="Proteomes" id="UP001176961">
    <property type="component" value="Unassembled WGS sequence"/>
</dbReference>
<dbReference type="Gene3D" id="3.20.10.10">
    <property type="entry name" value="D-amino Acid Aminotransferase, subunit A, domain 2"/>
    <property type="match status" value="1"/>
</dbReference>
<dbReference type="NCBIfam" id="NF009897">
    <property type="entry name" value="PRK13357.1"/>
    <property type="match status" value="1"/>
</dbReference>
<dbReference type="GO" id="GO:0009098">
    <property type="term" value="P:L-leucine biosynthetic process"/>
    <property type="evidence" value="ECO:0007669"/>
    <property type="project" value="TreeGrafter"/>
</dbReference>
<dbReference type="FunFam" id="3.30.470.10:FF:000002">
    <property type="entry name" value="Branched-chain-amino-acid aminotransferase"/>
    <property type="match status" value="1"/>
</dbReference>
<proteinExistence type="inferred from homology"/>
<evidence type="ECO:0000256" key="2">
    <source>
        <dbReference type="ARBA" id="ARBA00009320"/>
    </source>
</evidence>
<name>A0AA36MDJ8_CYLNA</name>
<comment type="catalytic activity">
    <reaction evidence="11">
        <text>L-isoleucine + 2-oxoglutarate = (S)-3-methyl-2-oxopentanoate + L-glutamate</text>
        <dbReference type="Rhea" id="RHEA:24801"/>
        <dbReference type="ChEBI" id="CHEBI:16810"/>
        <dbReference type="ChEBI" id="CHEBI:29985"/>
        <dbReference type="ChEBI" id="CHEBI:35146"/>
        <dbReference type="ChEBI" id="CHEBI:58045"/>
        <dbReference type="EC" id="2.6.1.42"/>
    </reaction>
</comment>
<keyword evidence="13" id="KW-1185">Reference proteome</keyword>
<evidence type="ECO:0000256" key="11">
    <source>
        <dbReference type="RuleBase" id="RU004517"/>
    </source>
</evidence>
<keyword evidence="7 11" id="KW-0100">Branched-chain amino acid biosynthesis</keyword>
<dbReference type="GO" id="GO:0004084">
    <property type="term" value="F:branched-chain-amino-acid transaminase activity"/>
    <property type="evidence" value="ECO:0007669"/>
    <property type="project" value="UniProtKB-EC"/>
</dbReference>
<dbReference type="GO" id="GO:0009099">
    <property type="term" value="P:L-valine biosynthetic process"/>
    <property type="evidence" value="ECO:0007669"/>
    <property type="project" value="TreeGrafter"/>
</dbReference>
<dbReference type="CDD" id="cd01557">
    <property type="entry name" value="BCAT_beta_family"/>
    <property type="match status" value="1"/>
</dbReference>
<evidence type="ECO:0000256" key="7">
    <source>
        <dbReference type="ARBA" id="ARBA00023304"/>
    </source>
</evidence>
<comment type="catalytic activity">
    <reaction evidence="11">
        <text>L-leucine + 2-oxoglutarate = 4-methyl-2-oxopentanoate + L-glutamate</text>
        <dbReference type="Rhea" id="RHEA:18321"/>
        <dbReference type="ChEBI" id="CHEBI:16810"/>
        <dbReference type="ChEBI" id="CHEBI:17865"/>
        <dbReference type="ChEBI" id="CHEBI:29985"/>
        <dbReference type="ChEBI" id="CHEBI:57427"/>
        <dbReference type="EC" id="2.6.1.42"/>
    </reaction>
</comment>
<protein>
    <recommendedName>
        <fullName evidence="11">Branched-chain-amino-acid aminotransferase</fullName>
        <ecNumber evidence="11">2.6.1.42</ecNumber>
    </recommendedName>
</protein>
<keyword evidence="5 11" id="KW-0808">Transferase</keyword>
<dbReference type="InterPro" id="IPR043131">
    <property type="entry name" value="BCAT-like_N"/>
</dbReference>
<evidence type="ECO:0000313" key="12">
    <source>
        <dbReference type="EMBL" id="CAJ0608391.1"/>
    </source>
</evidence>
<dbReference type="EC" id="2.6.1.42" evidence="11"/>
<keyword evidence="3 11" id="KW-0032">Aminotransferase</keyword>
<evidence type="ECO:0000256" key="4">
    <source>
        <dbReference type="ARBA" id="ARBA00022605"/>
    </source>
</evidence>
<evidence type="ECO:0000256" key="9">
    <source>
        <dbReference type="RuleBase" id="RU004106"/>
    </source>
</evidence>
<reference evidence="12" key="1">
    <citation type="submission" date="2023-07" db="EMBL/GenBank/DDBJ databases">
        <authorList>
            <consortium name="CYATHOMIX"/>
        </authorList>
    </citation>
    <scope>NUCLEOTIDE SEQUENCE</scope>
    <source>
        <strain evidence="12">N/A</strain>
    </source>
</reference>
<organism evidence="12 13">
    <name type="scientific">Cylicocyclus nassatus</name>
    <name type="common">Nematode worm</name>
    <dbReference type="NCBI Taxonomy" id="53992"/>
    <lineage>
        <taxon>Eukaryota</taxon>
        <taxon>Metazoa</taxon>
        <taxon>Ecdysozoa</taxon>
        <taxon>Nematoda</taxon>
        <taxon>Chromadorea</taxon>
        <taxon>Rhabditida</taxon>
        <taxon>Rhabditina</taxon>
        <taxon>Rhabditomorpha</taxon>
        <taxon>Strongyloidea</taxon>
        <taxon>Strongylidae</taxon>
        <taxon>Cylicocyclus</taxon>
    </lineage>
</organism>
<accession>A0AA36MDJ8</accession>
<evidence type="ECO:0000256" key="5">
    <source>
        <dbReference type="ARBA" id="ARBA00022679"/>
    </source>
</evidence>
<feature type="modified residue" description="N6-(pyridoxal phosphate)lysine" evidence="8">
    <location>
        <position position="229"/>
    </location>
</feature>
<dbReference type="PIRSF" id="PIRSF006468">
    <property type="entry name" value="BCAT1"/>
    <property type="match status" value="1"/>
</dbReference>
<dbReference type="InterPro" id="IPR001544">
    <property type="entry name" value="Aminotrans_IV"/>
</dbReference>
<evidence type="ECO:0000256" key="3">
    <source>
        <dbReference type="ARBA" id="ARBA00022576"/>
    </source>
</evidence>
<evidence type="ECO:0000256" key="8">
    <source>
        <dbReference type="PIRSR" id="PIRSR006468-1"/>
    </source>
</evidence>
<evidence type="ECO:0000256" key="6">
    <source>
        <dbReference type="ARBA" id="ARBA00022898"/>
    </source>
</evidence>
<dbReference type="InterPro" id="IPR018300">
    <property type="entry name" value="Aminotrans_IV_CS"/>
</dbReference>
<comment type="caution">
    <text evidence="12">The sequence shown here is derived from an EMBL/GenBank/DDBJ whole genome shotgun (WGS) entry which is preliminary data.</text>
</comment>
<sequence length="399" mass="44959">MLAAIRRLPQSAAPWISICRLSTSANNAETFYYKDLQIKEASPGQRKPLPKKDQPLGFGVIFSDHMLEVDYERGKGWTKPVIHPYRNFSLDPAAKVLHYACELFEGLKAYRGADNRIRMFRPELNMARMRRSAKRSTLPDFDGNELLECIKELIRIDKEWVPRQKGASLYIRPTIIGTEPMLGVHVSSTAKLFVIIGPAGAYFDTFDPVTLLADPRYVRAAKGGVGEYKMGCNYAPTLMLGGVAKEKGCHQVLWLAGPEHYVTEVGAMNFFMYWKNEQGEDELITASLESGIILPGVTRQSILELAREMGGFKVTERDFTMDEVRKAVKEKRVYEMFGTGTAAVVTPVDKIVFQAEGIEDRLEVPVKDDENSLMQRLFKTITDIQFGRAKRAGWTVDVC</sequence>
<dbReference type="GO" id="GO:0005739">
    <property type="term" value="C:mitochondrion"/>
    <property type="evidence" value="ECO:0007669"/>
    <property type="project" value="TreeGrafter"/>
</dbReference>
<dbReference type="Pfam" id="PF01063">
    <property type="entry name" value="Aminotran_4"/>
    <property type="match status" value="1"/>
</dbReference>
<dbReference type="PANTHER" id="PTHR11825:SF44">
    <property type="entry name" value="BRANCHED-CHAIN-AMINO-ACID AMINOTRANSFERASE"/>
    <property type="match status" value="1"/>
</dbReference>
<keyword evidence="4 11" id="KW-0028">Amino-acid biosynthesis</keyword>
<comment type="cofactor">
    <cofactor evidence="1 10">
        <name>pyridoxal 5'-phosphate</name>
        <dbReference type="ChEBI" id="CHEBI:597326"/>
    </cofactor>
</comment>
<evidence type="ECO:0000256" key="10">
    <source>
        <dbReference type="RuleBase" id="RU004516"/>
    </source>
</evidence>
<dbReference type="InterPro" id="IPR005786">
    <property type="entry name" value="B_amino_transII"/>
</dbReference>
<comment type="catalytic activity">
    <reaction evidence="11">
        <text>L-valine + 2-oxoglutarate = 3-methyl-2-oxobutanoate + L-glutamate</text>
        <dbReference type="Rhea" id="RHEA:24813"/>
        <dbReference type="ChEBI" id="CHEBI:11851"/>
        <dbReference type="ChEBI" id="CHEBI:16810"/>
        <dbReference type="ChEBI" id="CHEBI:29985"/>
        <dbReference type="ChEBI" id="CHEBI:57762"/>
        <dbReference type="EC" id="2.6.1.42"/>
    </reaction>
</comment>
<dbReference type="SUPFAM" id="SSF56752">
    <property type="entry name" value="D-aminoacid aminotransferase-like PLP-dependent enzymes"/>
    <property type="match status" value="1"/>
</dbReference>